<dbReference type="RefSeq" id="WP_340341100.1">
    <property type="nucleotide sequence ID" value="NZ_JBBKZT010000002.1"/>
</dbReference>
<dbReference type="InterPro" id="IPR051257">
    <property type="entry name" value="Diverse_CBS-Domain"/>
</dbReference>
<dbReference type="InterPro" id="IPR046342">
    <property type="entry name" value="CBS_dom_sf"/>
</dbReference>
<dbReference type="SMART" id="SM00116">
    <property type="entry name" value="CBS"/>
    <property type="match status" value="2"/>
</dbReference>
<reference evidence="4 5" key="1">
    <citation type="submission" date="2024-03" db="EMBL/GenBank/DDBJ databases">
        <title>Novel species of the genus Variovorax.</title>
        <authorList>
            <person name="Liu Q."/>
            <person name="Xin Y.-H."/>
        </authorList>
    </citation>
    <scope>NUCLEOTIDE SEQUENCE [LARGE SCALE GENOMIC DNA]</scope>
    <source>
        <strain evidence="4 5">KACC 18900</strain>
    </source>
</reference>
<evidence type="ECO:0000256" key="2">
    <source>
        <dbReference type="PROSITE-ProRule" id="PRU00703"/>
    </source>
</evidence>
<dbReference type="Pfam" id="PF00571">
    <property type="entry name" value="CBS"/>
    <property type="match status" value="2"/>
</dbReference>
<name>A0ABU8WET5_9BURK</name>
<evidence type="ECO:0000256" key="1">
    <source>
        <dbReference type="ARBA" id="ARBA00023122"/>
    </source>
</evidence>
<proteinExistence type="predicted"/>
<dbReference type="PANTHER" id="PTHR43080">
    <property type="entry name" value="CBS DOMAIN-CONTAINING PROTEIN CBSX3, MITOCHONDRIAL"/>
    <property type="match status" value="1"/>
</dbReference>
<organism evidence="4 5">
    <name type="scientific">Variovorax rhizosphaerae</name>
    <dbReference type="NCBI Taxonomy" id="1836200"/>
    <lineage>
        <taxon>Bacteria</taxon>
        <taxon>Pseudomonadati</taxon>
        <taxon>Pseudomonadota</taxon>
        <taxon>Betaproteobacteria</taxon>
        <taxon>Burkholderiales</taxon>
        <taxon>Comamonadaceae</taxon>
        <taxon>Variovorax</taxon>
    </lineage>
</organism>
<accession>A0ABU8WET5</accession>
<feature type="domain" description="CBS" evidence="3">
    <location>
        <begin position="11"/>
        <end position="69"/>
    </location>
</feature>
<evidence type="ECO:0000259" key="3">
    <source>
        <dbReference type="PROSITE" id="PS51371"/>
    </source>
</evidence>
<dbReference type="PANTHER" id="PTHR43080:SF2">
    <property type="entry name" value="CBS DOMAIN-CONTAINING PROTEIN"/>
    <property type="match status" value="1"/>
</dbReference>
<dbReference type="Proteomes" id="UP001385892">
    <property type="component" value="Unassembled WGS sequence"/>
</dbReference>
<comment type="caution">
    <text evidence="4">The sequence shown here is derived from an EMBL/GenBank/DDBJ whole genome shotgun (WGS) entry which is preliminary data.</text>
</comment>
<dbReference type="SUPFAM" id="SSF54631">
    <property type="entry name" value="CBS-domain pair"/>
    <property type="match status" value="1"/>
</dbReference>
<gene>
    <name evidence="4" type="ORF">WKW82_04760</name>
</gene>
<keyword evidence="5" id="KW-1185">Reference proteome</keyword>
<evidence type="ECO:0000313" key="5">
    <source>
        <dbReference type="Proteomes" id="UP001385892"/>
    </source>
</evidence>
<sequence>MKPVSELLKRRGPALFHISPDTIVFDALQVLAKHEVGALLVMSDGKLVGVLSERDYTRKVALLGKNSKEMNVSEIMTGNVITVSSKSNTHECMNLMSQKRIRHLPVVDGNIVIGMISIRDLMDDIIADHEQTIEQLTNYIQS</sequence>
<dbReference type="InterPro" id="IPR000644">
    <property type="entry name" value="CBS_dom"/>
</dbReference>
<dbReference type="InterPro" id="IPR044725">
    <property type="entry name" value="CBSX3_CBS_dom"/>
</dbReference>
<protein>
    <submittedName>
        <fullName evidence="4">CBS domain-containing protein</fullName>
    </submittedName>
</protein>
<evidence type="ECO:0000313" key="4">
    <source>
        <dbReference type="EMBL" id="MEJ8845941.1"/>
    </source>
</evidence>
<dbReference type="CDD" id="cd04623">
    <property type="entry name" value="CBS_pair_bac_euk"/>
    <property type="match status" value="1"/>
</dbReference>
<dbReference type="EMBL" id="JBBKZT010000002">
    <property type="protein sequence ID" value="MEJ8845941.1"/>
    <property type="molecule type" value="Genomic_DNA"/>
</dbReference>
<feature type="domain" description="CBS" evidence="3">
    <location>
        <begin position="76"/>
        <end position="131"/>
    </location>
</feature>
<dbReference type="PROSITE" id="PS51371">
    <property type="entry name" value="CBS"/>
    <property type="match status" value="2"/>
</dbReference>
<keyword evidence="1 2" id="KW-0129">CBS domain</keyword>
<dbReference type="Gene3D" id="3.10.580.10">
    <property type="entry name" value="CBS-domain"/>
    <property type="match status" value="1"/>
</dbReference>